<dbReference type="EMBL" id="MW084976">
    <property type="protein sequence ID" value="QOV08202.1"/>
    <property type="molecule type" value="Genomic_DNA"/>
</dbReference>
<name>A0A7S6U1R4_9CAUD</name>
<gene>
    <name evidence="1" type="ORF">Kirov_3</name>
</gene>
<sequence length="128" mass="14739">MKRFLYQFYWDCGRSGSLEGLFVATEKEVEDAIGAYVYFGEVLGKHSEVYGDLEKGDITKLNVSSEAVEELVAHLGTTWSGFNPLDYVYTRCDACKDECDEEDLVQHYDEMVCKYCYEDLTGEKYEED</sequence>
<dbReference type="Proteomes" id="UP000594029">
    <property type="component" value="Segment"/>
</dbReference>
<protein>
    <submittedName>
        <fullName evidence="1">Uncharacterized protein</fullName>
    </submittedName>
</protein>
<evidence type="ECO:0000313" key="1">
    <source>
        <dbReference type="EMBL" id="QOV08202.1"/>
    </source>
</evidence>
<accession>A0A7S6U1R4</accession>
<organism evidence="1 2">
    <name type="scientific">Bacillus phage Kirov</name>
    <dbReference type="NCBI Taxonomy" id="2783539"/>
    <lineage>
        <taxon>Viruses</taxon>
        <taxon>Duplodnaviria</taxon>
        <taxon>Heunggongvirae</taxon>
        <taxon>Uroviricota</taxon>
        <taxon>Caudoviricetes</taxon>
        <taxon>Andregratiavirinae</taxon>
        <taxon>Kirovvirus</taxon>
        <taxon>Kirovvirus kirov</taxon>
    </lineage>
</organism>
<evidence type="ECO:0000313" key="2">
    <source>
        <dbReference type="Proteomes" id="UP000594029"/>
    </source>
</evidence>
<proteinExistence type="predicted"/>
<reference evidence="1 2" key="1">
    <citation type="submission" date="2020-10" db="EMBL/GenBank/DDBJ databases">
        <authorList>
            <person name="Kazantseva O.A."/>
            <person name="Piligrimova E.G."/>
            <person name="Shadrin A.M."/>
        </authorList>
    </citation>
    <scope>NUCLEOTIDE SEQUENCE [LARGE SCALE GENOMIC DNA]</scope>
</reference>
<keyword evidence="2" id="KW-1185">Reference proteome</keyword>